<dbReference type="Proteomes" id="UP000332515">
    <property type="component" value="Unassembled WGS sequence"/>
</dbReference>
<dbReference type="GO" id="GO:0016151">
    <property type="term" value="F:nickel cation binding"/>
    <property type="evidence" value="ECO:0007669"/>
    <property type="project" value="UniProtKB-UniRule"/>
</dbReference>
<evidence type="ECO:0000256" key="2">
    <source>
        <dbReference type="ARBA" id="ARBA00023186"/>
    </source>
</evidence>
<comment type="similarity">
    <text evidence="3">Belongs to the UreF family.</text>
</comment>
<gene>
    <name evidence="3" type="primary">ureF</name>
    <name evidence="4" type="ORF">F0357_07200</name>
</gene>
<dbReference type="InterPro" id="IPR038277">
    <property type="entry name" value="UreF_sf"/>
</dbReference>
<keyword evidence="1 3" id="KW-0996">Nickel insertion</keyword>
<dbReference type="AlphaFoldDB" id="A0A6A7Y0P5"/>
<keyword evidence="3" id="KW-0963">Cytoplasm</keyword>
<comment type="subunit">
    <text evidence="3">UreD, UreF and UreG form a complex that acts as a GTP-hydrolysis-dependent molecular chaperone, activating the urease apoprotein by helping to assemble the nickel containing metallocenter of UreC. The UreE protein probably delivers the nickel.</text>
</comment>
<dbReference type="Gene3D" id="1.10.4190.10">
    <property type="entry name" value="Urease accessory protein UreF"/>
    <property type="match status" value="1"/>
</dbReference>
<comment type="subcellular location">
    <subcellularLocation>
        <location evidence="3">Cytoplasm</location>
    </subcellularLocation>
</comment>
<keyword evidence="5" id="KW-1185">Reference proteome</keyword>
<dbReference type="RefSeq" id="WP_153479717.1">
    <property type="nucleotide sequence ID" value="NZ_VWNA01000001.1"/>
</dbReference>
<dbReference type="EMBL" id="VWNA01000001">
    <property type="protein sequence ID" value="MQT12453.1"/>
    <property type="molecule type" value="Genomic_DNA"/>
</dbReference>
<evidence type="ECO:0000256" key="3">
    <source>
        <dbReference type="HAMAP-Rule" id="MF_01385"/>
    </source>
</evidence>
<dbReference type="InterPro" id="IPR002639">
    <property type="entry name" value="UreF"/>
</dbReference>
<comment type="caution">
    <text evidence="4">The sequence shown here is derived from an EMBL/GenBank/DDBJ whole genome shotgun (WGS) entry which is preliminary data.</text>
</comment>
<dbReference type="PANTHER" id="PTHR33620:SF1">
    <property type="entry name" value="UREASE ACCESSORY PROTEIN F"/>
    <property type="match status" value="1"/>
</dbReference>
<name>A0A6A7Y0P5_9HYPH</name>
<proteinExistence type="inferred from homology"/>
<evidence type="ECO:0000313" key="5">
    <source>
        <dbReference type="Proteomes" id="UP000332515"/>
    </source>
</evidence>
<evidence type="ECO:0000256" key="1">
    <source>
        <dbReference type="ARBA" id="ARBA00022988"/>
    </source>
</evidence>
<dbReference type="PANTHER" id="PTHR33620">
    <property type="entry name" value="UREASE ACCESSORY PROTEIN F"/>
    <property type="match status" value="1"/>
</dbReference>
<accession>A0A6A7Y0P5</accession>
<reference evidence="4 5" key="1">
    <citation type="submission" date="2019-09" db="EMBL/GenBank/DDBJ databases">
        <title>Segnochrobactrum spirostomi gen. nov., sp. nov., isolated from the ciliate Spirostomum cf. yagiui and description of a novel family, Segnochrobactraceae fam. nov. within the order Rhizobiales of the class Alphaproteobacteria.</title>
        <authorList>
            <person name="Akter S."/>
            <person name="Shazib S.U.A."/>
            <person name="Shin M.K."/>
        </authorList>
    </citation>
    <scope>NUCLEOTIDE SEQUENCE [LARGE SCALE GENOMIC DNA]</scope>
    <source>
        <strain evidence="4 5">Sp-1</strain>
    </source>
</reference>
<dbReference type="PIRSF" id="PIRSF009467">
    <property type="entry name" value="Ureas_acces_UreF"/>
    <property type="match status" value="1"/>
</dbReference>
<dbReference type="HAMAP" id="MF_01385">
    <property type="entry name" value="UreF"/>
    <property type="match status" value="1"/>
</dbReference>
<dbReference type="GO" id="GO:0005737">
    <property type="term" value="C:cytoplasm"/>
    <property type="evidence" value="ECO:0007669"/>
    <property type="project" value="UniProtKB-SubCell"/>
</dbReference>
<keyword evidence="2 3" id="KW-0143">Chaperone</keyword>
<protein>
    <recommendedName>
        <fullName evidence="3">Urease accessory protein UreF</fullName>
    </recommendedName>
</protein>
<evidence type="ECO:0000313" key="4">
    <source>
        <dbReference type="EMBL" id="MQT12453.1"/>
    </source>
</evidence>
<organism evidence="4 5">
    <name type="scientific">Segnochrobactrum spirostomi</name>
    <dbReference type="NCBI Taxonomy" id="2608987"/>
    <lineage>
        <taxon>Bacteria</taxon>
        <taxon>Pseudomonadati</taxon>
        <taxon>Pseudomonadota</taxon>
        <taxon>Alphaproteobacteria</taxon>
        <taxon>Hyphomicrobiales</taxon>
        <taxon>Segnochrobactraceae</taxon>
        <taxon>Segnochrobactrum</taxon>
    </lineage>
</organism>
<dbReference type="Pfam" id="PF01730">
    <property type="entry name" value="UreF"/>
    <property type="match status" value="1"/>
</dbReference>
<comment type="function">
    <text evidence="3">Required for maturation of urease via the functional incorporation of the urease nickel metallocenter.</text>
</comment>
<sequence length="238" mass="24441">MPAAPPIETPPGEAASLPLPLALWLSPAFPVGAFAYSHGLEWAAEAGDVHDAESLAGWLADILAHGAGRNDAILAAEAFRAVAAADDDRLAAVAELAAALGGSAERRLETLTQGGAFVATARAAWPCPALDRLVALAKGEIAYPVAVATAAAGHALPIRATLEMLVTGFLGNLVSAAVRLGIVGQTDGQRVLARLLPLCRTVAADAERASLDDLGGAVFRADLSALLHETQYTRLFRS</sequence>